<dbReference type="AlphaFoldDB" id="A0A4R2RFE6"/>
<reference evidence="1 2" key="1">
    <citation type="submission" date="2019-03" db="EMBL/GenBank/DDBJ databases">
        <title>Genomic Encyclopedia of Type Strains, Phase IV (KMG-IV): sequencing the most valuable type-strain genomes for metagenomic binning, comparative biology and taxonomic classification.</title>
        <authorList>
            <person name="Goeker M."/>
        </authorList>
    </citation>
    <scope>NUCLEOTIDE SEQUENCE [LARGE SCALE GENOMIC DNA]</scope>
    <source>
        <strain evidence="1 2">DSM 24766</strain>
    </source>
</reference>
<dbReference type="EMBL" id="SLXU01000005">
    <property type="protein sequence ID" value="TCP61364.1"/>
    <property type="molecule type" value="Genomic_DNA"/>
</dbReference>
<comment type="caution">
    <text evidence="1">The sequence shown here is derived from an EMBL/GenBank/DDBJ whole genome shotgun (WGS) entry which is preliminary data.</text>
</comment>
<protein>
    <submittedName>
        <fullName evidence="1">Uncharacterized protein</fullName>
    </submittedName>
</protein>
<dbReference type="RefSeq" id="WP_165910154.1">
    <property type="nucleotide sequence ID" value="NZ_SLXU01000005.1"/>
</dbReference>
<evidence type="ECO:0000313" key="2">
    <source>
        <dbReference type="Proteomes" id="UP000295050"/>
    </source>
</evidence>
<accession>A0A4R2RFE6</accession>
<gene>
    <name evidence="1" type="ORF">EV663_10582</name>
</gene>
<evidence type="ECO:0000313" key="1">
    <source>
        <dbReference type="EMBL" id="TCP61364.1"/>
    </source>
</evidence>
<proteinExistence type="predicted"/>
<name>A0A4R2RFE6_9RHOB</name>
<keyword evidence="2" id="KW-1185">Reference proteome</keyword>
<sequence length="56" mass="6686">MFTLVRRLRARHALRRSRPRVAIEIVHYHPDGGVSHSRREMLDRFLTRPIAPRSQI</sequence>
<organism evidence="1 2">
    <name type="scientific">Rhodovulum bhavnagarense</name>
    <dbReference type="NCBI Taxonomy" id="992286"/>
    <lineage>
        <taxon>Bacteria</taxon>
        <taxon>Pseudomonadati</taxon>
        <taxon>Pseudomonadota</taxon>
        <taxon>Alphaproteobacteria</taxon>
        <taxon>Rhodobacterales</taxon>
        <taxon>Paracoccaceae</taxon>
        <taxon>Rhodovulum</taxon>
    </lineage>
</organism>
<dbReference type="Proteomes" id="UP000295050">
    <property type="component" value="Unassembled WGS sequence"/>
</dbReference>